<evidence type="ECO:0000256" key="3">
    <source>
        <dbReference type="ARBA" id="ARBA00012552"/>
    </source>
</evidence>
<dbReference type="Pfam" id="PF13086">
    <property type="entry name" value="AAA_11"/>
    <property type="match status" value="2"/>
</dbReference>
<feature type="domain" description="Helicase MOV-10 helical" evidence="16">
    <location>
        <begin position="479"/>
        <end position="518"/>
    </location>
</feature>
<keyword evidence="6" id="KW-0378">Hydrolase</keyword>
<dbReference type="GO" id="GO:0031047">
    <property type="term" value="P:regulatory ncRNA-mediated gene silencing"/>
    <property type="evidence" value="ECO:0007669"/>
    <property type="project" value="UniProtKB-KW"/>
</dbReference>
<evidence type="ECO:0000256" key="5">
    <source>
        <dbReference type="ARBA" id="ARBA00022741"/>
    </source>
</evidence>
<evidence type="ECO:0000256" key="1">
    <source>
        <dbReference type="ARBA" id="ARBA00004496"/>
    </source>
</evidence>
<evidence type="ECO:0000256" key="6">
    <source>
        <dbReference type="ARBA" id="ARBA00022801"/>
    </source>
</evidence>
<name>A0AAU9WEE6_9CNID</name>
<reference evidence="17 18" key="1">
    <citation type="submission" date="2022-05" db="EMBL/GenBank/DDBJ databases">
        <authorList>
            <consortium name="Genoscope - CEA"/>
            <person name="William W."/>
        </authorList>
    </citation>
    <scope>NUCLEOTIDE SEQUENCE [LARGE SCALE GENOMIC DNA]</scope>
</reference>
<evidence type="ECO:0000256" key="9">
    <source>
        <dbReference type="ARBA" id="ARBA00023158"/>
    </source>
</evidence>
<evidence type="ECO:0000259" key="16">
    <source>
        <dbReference type="Pfam" id="PF21635"/>
    </source>
</evidence>
<evidence type="ECO:0000256" key="8">
    <source>
        <dbReference type="ARBA" id="ARBA00022840"/>
    </source>
</evidence>
<protein>
    <recommendedName>
        <fullName evidence="3">RNA helicase</fullName>
        <ecNumber evidence="3">3.6.4.13</ecNumber>
    </recommendedName>
</protein>
<dbReference type="Pfam" id="PF14444">
    <property type="entry name" value="S1-like"/>
    <property type="match status" value="2"/>
</dbReference>
<dbReference type="Pfam" id="PF21634">
    <property type="entry name" value="MOV-10_beta-barrel"/>
    <property type="match status" value="1"/>
</dbReference>
<comment type="subcellular location">
    <subcellularLocation>
        <location evidence="1">Cytoplasm</location>
    </subcellularLocation>
</comment>
<dbReference type="InterPro" id="IPR049079">
    <property type="entry name" value="Mov-10_helical"/>
</dbReference>
<feature type="domain" description="S1-like RNA binding" evidence="14">
    <location>
        <begin position="188"/>
        <end position="244"/>
    </location>
</feature>
<evidence type="ECO:0000313" key="17">
    <source>
        <dbReference type="EMBL" id="CAH3112074.1"/>
    </source>
</evidence>
<dbReference type="PANTHER" id="PTHR45418:SF1">
    <property type="entry name" value="CANCER_TESTIS ANTIGEN 55"/>
    <property type="match status" value="1"/>
</dbReference>
<keyword evidence="18" id="KW-1185">Reference proteome</keyword>
<feature type="compositionally biased region" description="Polar residues" evidence="11">
    <location>
        <begin position="1144"/>
        <end position="1159"/>
    </location>
</feature>
<evidence type="ECO:0000256" key="10">
    <source>
        <dbReference type="ARBA" id="ARBA00047984"/>
    </source>
</evidence>
<keyword evidence="9" id="KW-0943">RNA-mediated gene silencing</keyword>
<dbReference type="Gene3D" id="2.60.40.10">
    <property type="entry name" value="Immunoglobulins"/>
    <property type="match status" value="1"/>
</dbReference>
<dbReference type="SUPFAM" id="SSF52540">
    <property type="entry name" value="P-loop containing nucleoside triphosphate hydrolases"/>
    <property type="match status" value="1"/>
</dbReference>
<comment type="similarity">
    <text evidence="2">Belongs to the DNA2/NAM7 helicase family. SDE3 subfamily.</text>
</comment>
<dbReference type="InterPro" id="IPR027417">
    <property type="entry name" value="P-loop_NTPase"/>
</dbReference>
<evidence type="ECO:0000256" key="7">
    <source>
        <dbReference type="ARBA" id="ARBA00022806"/>
    </source>
</evidence>
<feature type="compositionally biased region" description="Polar residues" evidence="11">
    <location>
        <begin position="1213"/>
        <end position="1233"/>
    </location>
</feature>
<dbReference type="Proteomes" id="UP001159428">
    <property type="component" value="Unassembled WGS sequence"/>
</dbReference>
<evidence type="ECO:0000259" key="13">
    <source>
        <dbReference type="Pfam" id="PF13087"/>
    </source>
</evidence>
<dbReference type="InterPro" id="IPR041679">
    <property type="entry name" value="DNA2/NAM7-like_C"/>
</dbReference>
<keyword evidence="7" id="KW-0347">Helicase</keyword>
<feature type="domain" description="DNA2/NAM7 helicase helicase" evidence="12">
    <location>
        <begin position="788"/>
        <end position="861"/>
    </location>
</feature>
<feature type="domain" description="S1-like RNA binding" evidence="14">
    <location>
        <begin position="52"/>
        <end position="104"/>
    </location>
</feature>
<keyword evidence="5" id="KW-0547">Nucleotide-binding</keyword>
<evidence type="ECO:0000313" key="18">
    <source>
        <dbReference type="Proteomes" id="UP001159428"/>
    </source>
</evidence>
<evidence type="ECO:0000259" key="12">
    <source>
        <dbReference type="Pfam" id="PF13086"/>
    </source>
</evidence>
<evidence type="ECO:0000256" key="4">
    <source>
        <dbReference type="ARBA" id="ARBA00022490"/>
    </source>
</evidence>
<sequence length="1285" mass="143530">MFGLFTKLSEYVWGASEDENGDASKTGARNKTADYNGKLKTTEPQLKKDLFGKVTRLYDGSGVIDEEIYFTFDCIIGGDRPEVGMEVHVEASRVSETSGWKATRMQVMKEWNLEDANSASSSCTETRIGAITKIAHDSGVVDNEIHFPLSCVRFGYTPFQGDMVKLNLEKSLDGQDEVQGVMPLREKSFKGTVTYVSSGFGYVDEEVFFTIGVCPRGFRPRRGDVVKVTAIESHQRNAAWRAIKVEPRRATPMVSSPSPHSQMFMGNRMAELLRDKEGVTISDQLDFGSVMVGETKLLHVWISNKGDKVQTFQSCSSIRDDPQFSVQLADKIFCESDDNGSHQQNRSLSIDEVLLHGSLLAPGMEINPQQAKQVIVEFRAKTLGRVNHLFVFNFHGFEIGRYVACNVQDPNQAVLKPSAPYQRSHHRTKEAWKKVANSSTGEEWIIPGEKPIRKSKIFLPKKLLQYNIPRDIRRCLLDGEDLSSTVTALREPVNLKNYAARFSTLLYAEELQMEIDMREFDMEGVNMNVCGEFLSLNVPGLAEGRPSLLIGDKILASLTGVSSESPKYEGYIHEVHKDEILVKFNEDFHNRFAMQKCDVMFYFNRTTLRRAHRAVEFAVSLGEQVLFPRNLSPNLPVLTLTLPISSPKGRNTDIEKADSPTRTQSESAKELKPADFLYNPSLNERQMAAVSRIVSGQCRPTPYLLFGPPGTGKTITVVEAILQIFHRIPSSRVLACAPSNSASDLIAERLHMSGYIQAGDMVRLNAAQRVQNIPESISLYCIDTDQLEMASRYRIIVSTCSTAGQLYSLGLRPGHITHVFIDEAGQATEPECLVALGLAAGEDGQIILAGDPFQLGPVLQSRVAAAYGLNISLLERLMNRPLYCRDEDKFVDHGCYDPLLVTKLVNNYRSHPAVLKLPSAVFYHDELQPCADLNMRESLNHWEKLPRKGFPVLFHGLKGEDLREGNSPSWFNPVEAVQVVKYLQSLRSDNNFPLKLTDIGVITPYRKQVEKLRLLLDRLGLGEVKVGSVEEFQGQERLAIVISTVRSNESMVGVDVRHSVGFLSNPKRFNVAITRAQALLVVVGNPYVLCQDPYWCCLLQYCVMNDAYVGCDLPSLEQQFLTEEFHAAAKLLNRTLAANEKSPENANSARPQELMQSSLSEKETNVTMLQCSDAFANCANTQANSMKEKGEDSSDFLGTSFSRESTKQPHNACGTSPLQRTNQTPSKENNSTKSAHDEASLYMRSVGVEHEVHTNTGMAPEFLTKEQDLEDDLEEFVLQPRNNKQ</sequence>
<dbReference type="EMBL" id="CALNXJ010000013">
    <property type="protein sequence ID" value="CAH3112074.1"/>
    <property type="molecule type" value="Genomic_DNA"/>
</dbReference>
<dbReference type="PANTHER" id="PTHR45418">
    <property type="entry name" value="CANCER/TESTIS ANTIGEN 55"/>
    <property type="match status" value="1"/>
</dbReference>
<dbReference type="GO" id="GO:0005737">
    <property type="term" value="C:cytoplasm"/>
    <property type="evidence" value="ECO:0007669"/>
    <property type="project" value="UniProtKB-SubCell"/>
</dbReference>
<dbReference type="InterPro" id="IPR041677">
    <property type="entry name" value="DNA2/NAM7_AAA_11"/>
</dbReference>
<gene>
    <name evidence="17" type="ORF">PMEA_00004941</name>
</gene>
<dbReference type="InterPro" id="IPR025223">
    <property type="entry name" value="S1-like_RNA-bd_dom"/>
</dbReference>
<keyword evidence="8" id="KW-0067">ATP-binding</keyword>
<feature type="domain" description="DNA2/NAM7 helicase helicase" evidence="12">
    <location>
        <begin position="682"/>
        <end position="782"/>
    </location>
</feature>
<dbReference type="Pfam" id="PF13087">
    <property type="entry name" value="AAA_12"/>
    <property type="match status" value="1"/>
</dbReference>
<feature type="region of interest" description="Disordered" evidence="11">
    <location>
        <begin position="649"/>
        <end position="669"/>
    </location>
</feature>
<feature type="region of interest" description="Disordered" evidence="11">
    <location>
        <begin position="1139"/>
        <end position="1159"/>
    </location>
</feature>
<proteinExistence type="inferred from homology"/>
<feature type="region of interest" description="Disordered" evidence="11">
    <location>
        <begin position="1251"/>
        <end position="1285"/>
    </location>
</feature>
<dbReference type="GO" id="GO:0016787">
    <property type="term" value="F:hydrolase activity"/>
    <property type="evidence" value="ECO:0007669"/>
    <property type="project" value="UniProtKB-KW"/>
</dbReference>
<dbReference type="InterPro" id="IPR013783">
    <property type="entry name" value="Ig-like_fold"/>
</dbReference>
<dbReference type="InterPro" id="IPR047187">
    <property type="entry name" value="SF1_C_Upf1"/>
</dbReference>
<organism evidence="17 18">
    <name type="scientific">Pocillopora meandrina</name>
    <dbReference type="NCBI Taxonomy" id="46732"/>
    <lineage>
        <taxon>Eukaryota</taxon>
        <taxon>Metazoa</taxon>
        <taxon>Cnidaria</taxon>
        <taxon>Anthozoa</taxon>
        <taxon>Hexacorallia</taxon>
        <taxon>Scleractinia</taxon>
        <taxon>Astrocoeniina</taxon>
        <taxon>Pocilloporidae</taxon>
        <taxon>Pocillopora</taxon>
    </lineage>
</organism>
<feature type="compositionally biased region" description="Basic and acidic residues" evidence="11">
    <location>
        <begin position="650"/>
        <end position="659"/>
    </location>
</feature>
<dbReference type="CDD" id="cd18078">
    <property type="entry name" value="DEXXQc_Mov10L1"/>
    <property type="match status" value="1"/>
</dbReference>
<dbReference type="Pfam" id="PF21635">
    <property type="entry name" value="Mov-10_helical"/>
    <property type="match status" value="1"/>
</dbReference>
<dbReference type="GO" id="GO:0005524">
    <property type="term" value="F:ATP binding"/>
    <property type="evidence" value="ECO:0007669"/>
    <property type="project" value="UniProtKB-KW"/>
</dbReference>
<feature type="region of interest" description="Disordered" evidence="11">
    <location>
        <begin position="1186"/>
        <end position="1236"/>
    </location>
</feature>
<evidence type="ECO:0000259" key="14">
    <source>
        <dbReference type="Pfam" id="PF14444"/>
    </source>
</evidence>
<comment type="caution">
    <text evidence="17">The sequence shown here is derived from an EMBL/GenBank/DDBJ whole genome shotgun (WGS) entry which is preliminary data.</text>
</comment>
<evidence type="ECO:0000256" key="11">
    <source>
        <dbReference type="SAM" id="MobiDB-lite"/>
    </source>
</evidence>
<dbReference type="Gene3D" id="3.40.50.300">
    <property type="entry name" value="P-loop containing nucleotide triphosphate hydrolases"/>
    <property type="match status" value="2"/>
</dbReference>
<dbReference type="EC" id="3.6.4.13" evidence="3"/>
<comment type="catalytic activity">
    <reaction evidence="10">
        <text>ATP + H2O = ADP + phosphate + H(+)</text>
        <dbReference type="Rhea" id="RHEA:13065"/>
        <dbReference type="ChEBI" id="CHEBI:15377"/>
        <dbReference type="ChEBI" id="CHEBI:15378"/>
        <dbReference type="ChEBI" id="CHEBI:30616"/>
        <dbReference type="ChEBI" id="CHEBI:43474"/>
        <dbReference type="ChEBI" id="CHEBI:456216"/>
        <dbReference type="EC" id="3.6.4.13"/>
    </reaction>
</comment>
<feature type="domain" description="Helicase MOV-10-like beta-barrel" evidence="15">
    <location>
        <begin position="521"/>
        <end position="595"/>
    </location>
</feature>
<dbReference type="InterPro" id="IPR049080">
    <property type="entry name" value="MOV-10-like_beta-barrel"/>
</dbReference>
<feature type="domain" description="DNA2/NAM7 helicase-like C-terminal" evidence="13">
    <location>
        <begin position="888"/>
        <end position="1085"/>
    </location>
</feature>
<evidence type="ECO:0000256" key="2">
    <source>
        <dbReference type="ARBA" id="ARBA00005601"/>
    </source>
</evidence>
<evidence type="ECO:0000259" key="15">
    <source>
        <dbReference type="Pfam" id="PF21634"/>
    </source>
</evidence>
<dbReference type="FunFam" id="3.40.50.300:FF:000864">
    <property type="entry name" value="Mov10-like RISC complex RNA helicase 1"/>
    <property type="match status" value="1"/>
</dbReference>
<accession>A0AAU9WEE6</accession>
<dbReference type="CDD" id="cd18808">
    <property type="entry name" value="SF1_C_Upf1"/>
    <property type="match status" value="1"/>
</dbReference>
<dbReference type="GO" id="GO:0003724">
    <property type="term" value="F:RNA helicase activity"/>
    <property type="evidence" value="ECO:0007669"/>
    <property type="project" value="UniProtKB-EC"/>
</dbReference>
<keyword evidence="4" id="KW-0963">Cytoplasm</keyword>